<dbReference type="EC" id="3.5.1.108" evidence="4 12"/>
<dbReference type="HAMAP" id="MF_00388">
    <property type="entry name" value="LpxC"/>
    <property type="match status" value="1"/>
</dbReference>
<organism evidence="13 14">
    <name type="scientific">Deferribacter autotrophicus</name>
    <dbReference type="NCBI Taxonomy" id="500465"/>
    <lineage>
        <taxon>Bacteria</taxon>
        <taxon>Pseudomonadati</taxon>
        <taxon>Deferribacterota</taxon>
        <taxon>Deferribacteres</taxon>
        <taxon>Deferribacterales</taxon>
        <taxon>Deferribacteraceae</taxon>
        <taxon>Deferribacter</taxon>
    </lineage>
</organism>
<keyword evidence="7 12" id="KW-0479">Metal-binding</keyword>
<evidence type="ECO:0000256" key="10">
    <source>
        <dbReference type="ARBA" id="ARBA00023098"/>
    </source>
</evidence>
<evidence type="ECO:0000256" key="5">
    <source>
        <dbReference type="ARBA" id="ARBA00022516"/>
    </source>
</evidence>
<comment type="caution">
    <text evidence="13">The sequence shown here is derived from an EMBL/GenBank/DDBJ whole genome shotgun (WGS) entry which is preliminary data.</text>
</comment>
<dbReference type="RefSeq" id="WP_149265663.1">
    <property type="nucleotide sequence ID" value="NZ_VFJB01000003.1"/>
</dbReference>
<dbReference type="Proteomes" id="UP000322876">
    <property type="component" value="Unassembled WGS sequence"/>
</dbReference>
<evidence type="ECO:0000256" key="7">
    <source>
        <dbReference type="ARBA" id="ARBA00022723"/>
    </source>
</evidence>
<dbReference type="Pfam" id="PF03331">
    <property type="entry name" value="LpxC"/>
    <property type="match status" value="1"/>
</dbReference>
<keyword evidence="10 12" id="KW-0443">Lipid metabolism</keyword>
<dbReference type="NCBIfam" id="TIGR00325">
    <property type="entry name" value="lpxC"/>
    <property type="match status" value="1"/>
</dbReference>
<comment type="similarity">
    <text evidence="12">Belongs to the LpxC family.</text>
</comment>
<dbReference type="EMBL" id="VFJB01000003">
    <property type="protein sequence ID" value="KAA0258903.1"/>
    <property type="molecule type" value="Genomic_DNA"/>
</dbReference>
<keyword evidence="14" id="KW-1185">Reference proteome</keyword>
<dbReference type="GO" id="GO:0009245">
    <property type="term" value="P:lipid A biosynthetic process"/>
    <property type="evidence" value="ECO:0007669"/>
    <property type="project" value="UniProtKB-UniRule"/>
</dbReference>
<dbReference type="AlphaFoldDB" id="A0A5A8F669"/>
<dbReference type="InterPro" id="IPR015870">
    <property type="entry name" value="UDP-acyl_N-AcGlcN_deAcase_N"/>
</dbReference>
<feature type="binding site" evidence="12">
    <location>
        <position position="234"/>
    </location>
    <ligand>
        <name>Zn(2+)</name>
        <dbReference type="ChEBI" id="CHEBI:29105"/>
    </ligand>
</feature>
<comment type="function">
    <text evidence="2 12">Catalyzes the hydrolysis of UDP-3-O-myristoyl-N-acetylglucosamine to form UDP-3-O-myristoylglucosamine and acetate, the committed step in lipid A biosynthesis.</text>
</comment>
<evidence type="ECO:0000256" key="8">
    <source>
        <dbReference type="ARBA" id="ARBA00022801"/>
    </source>
</evidence>
<accession>A0A5A8F669</accession>
<evidence type="ECO:0000256" key="11">
    <source>
        <dbReference type="ARBA" id="ARBA00024535"/>
    </source>
</evidence>
<protein>
    <recommendedName>
        <fullName evidence="4 12">UDP-3-O-acyl-N-acetylglucosamine deacetylase</fullName>
        <shortName evidence="12">UDP-3-O-acyl-GlcNAc deacetylase</shortName>
        <ecNumber evidence="4 12">3.5.1.108</ecNumber>
    </recommendedName>
    <alternativeName>
        <fullName evidence="12">UDP-3-O-[R-3-hydroxymyristoyl]-N-acetylglucosamine deacetylase</fullName>
    </alternativeName>
</protein>
<evidence type="ECO:0000313" key="14">
    <source>
        <dbReference type="Proteomes" id="UP000322876"/>
    </source>
</evidence>
<evidence type="ECO:0000313" key="13">
    <source>
        <dbReference type="EMBL" id="KAA0258903.1"/>
    </source>
</evidence>
<keyword evidence="5 12" id="KW-0444">Lipid biosynthesis</keyword>
<comment type="catalytic activity">
    <reaction evidence="11 12">
        <text>a UDP-3-O-[(3R)-3-hydroxyacyl]-N-acetyl-alpha-D-glucosamine + H2O = a UDP-3-O-[(3R)-3-hydroxyacyl]-alpha-D-glucosamine + acetate</text>
        <dbReference type="Rhea" id="RHEA:67816"/>
        <dbReference type="ChEBI" id="CHEBI:15377"/>
        <dbReference type="ChEBI" id="CHEBI:30089"/>
        <dbReference type="ChEBI" id="CHEBI:137740"/>
        <dbReference type="ChEBI" id="CHEBI:173225"/>
        <dbReference type="EC" id="3.5.1.108"/>
    </reaction>
</comment>
<evidence type="ECO:0000256" key="1">
    <source>
        <dbReference type="ARBA" id="ARBA00001947"/>
    </source>
</evidence>
<keyword evidence="6 12" id="KW-0441">Lipid A biosynthesis</keyword>
<feature type="binding site" evidence="12">
    <location>
        <position position="77"/>
    </location>
    <ligand>
        <name>Zn(2+)</name>
        <dbReference type="ChEBI" id="CHEBI:29105"/>
    </ligand>
</feature>
<dbReference type="GO" id="GO:0103117">
    <property type="term" value="F:UDP-3-O-acyl-N-acetylglucosamine deacetylase activity"/>
    <property type="evidence" value="ECO:0007669"/>
    <property type="project" value="UniProtKB-UniRule"/>
</dbReference>
<dbReference type="OrthoDB" id="9802746at2"/>
<dbReference type="Gene3D" id="3.30.230.20">
    <property type="entry name" value="lpxc deacetylase, domain 1"/>
    <property type="match status" value="1"/>
</dbReference>
<evidence type="ECO:0000256" key="3">
    <source>
        <dbReference type="ARBA" id="ARBA00005002"/>
    </source>
</evidence>
<dbReference type="GO" id="GO:0046872">
    <property type="term" value="F:metal ion binding"/>
    <property type="evidence" value="ECO:0007669"/>
    <property type="project" value="UniProtKB-KW"/>
</dbReference>
<dbReference type="PANTHER" id="PTHR33694:SF1">
    <property type="entry name" value="UDP-3-O-ACYL-N-ACETYLGLUCOSAMINE DEACETYLASE 1, MITOCHONDRIAL-RELATED"/>
    <property type="match status" value="1"/>
</dbReference>
<proteinExistence type="inferred from homology"/>
<name>A0A5A8F669_9BACT</name>
<dbReference type="GO" id="GO:0016020">
    <property type="term" value="C:membrane"/>
    <property type="evidence" value="ECO:0007669"/>
    <property type="project" value="GOC"/>
</dbReference>
<comment type="cofactor">
    <cofactor evidence="1 12">
        <name>Zn(2+)</name>
        <dbReference type="ChEBI" id="CHEBI:29105"/>
    </cofactor>
</comment>
<evidence type="ECO:0000256" key="9">
    <source>
        <dbReference type="ARBA" id="ARBA00022833"/>
    </source>
</evidence>
<dbReference type="UniPathway" id="UPA00359">
    <property type="reaction ID" value="UER00478"/>
</dbReference>
<gene>
    <name evidence="12" type="primary">lpxC</name>
    <name evidence="13" type="ORF">FHQ18_02860</name>
</gene>
<keyword evidence="8 12" id="KW-0378">Hydrolase</keyword>
<evidence type="ECO:0000256" key="4">
    <source>
        <dbReference type="ARBA" id="ARBA00012745"/>
    </source>
</evidence>
<sequence>MYQTTINDKLIFSGRGLHSGEFVKAELFPALPDNGITIRRADIPGTKPVKLTPFNVISTVLATTVYCGNYKVSTVEHLLSALYGLGIDNVHIDVYGEELPILDGSASAYVDQIKNVGVKQLKKKRKYLKFTKKIRLEKGDKWIEIIPSRYFKVTFGINFENSIINEQKKFITVTPNTYLKEISRARTFGFKEEVEQLWKMGLARGGSLENAVVIDRNRILNEDGLRYDDEFVRHKILDLIGDIALLGYRFYGHIRAYKSGHELNNAFARTLLESKSCYKVIELSDQFSFNPYETLVFEPQGT</sequence>
<evidence type="ECO:0000256" key="12">
    <source>
        <dbReference type="HAMAP-Rule" id="MF_00388"/>
    </source>
</evidence>
<evidence type="ECO:0000256" key="2">
    <source>
        <dbReference type="ARBA" id="ARBA00002923"/>
    </source>
</evidence>
<keyword evidence="9 12" id="KW-0862">Zinc</keyword>
<dbReference type="Gene3D" id="3.30.1700.10">
    <property type="entry name" value="lpxc deacetylase, domain 2"/>
    <property type="match status" value="1"/>
</dbReference>
<dbReference type="InterPro" id="IPR020568">
    <property type="entry name" value="Ribosomal_Su5_D2-typ_SF"/>
</dbReference>
<dbReference type="InterPro" id="IPR004463">
    <property type="entry name" value="UDP-acyl_GlcNac_deAcase"/>
</dbReference>
<evidence type="ECO:0000256" key="6">
    <source>
        <dbReference type="ARBA" id="ARBA00022556"/>
    </source>
</evidence>
<reference evidence="13 14" key="1">
    <citation type="submission" date="2019-06" db="EMBL/GenBank/DDBJ databases">
        <title>Genomic insights into carbon and energy metabolism of Deferribacter autotrophicus revealed new metabolic traits in the phylum Deferribacteres.</title>
        <authorList>
            <person name="Slobodkin A.I."/>
            <person name="Slobodkina G.B."/>
            <person name="Allioux M."/>
            <person name="Alain K."/>
            <person name="Jebbar M."/>
            <person name="Shadrin V."/>
            <person name="Kublanov I.V."/>
            <person name="Toshchakov S.V."/>
            <person name="Bonch-Osmolovskaya E.A."/>
        </authorList>
    </citation>
    <scope>NUCLEOTIDE SEQUENCE [LARGE SCALE GENOMIC DNA]</scope>
    <source>
        <strain evidence="13 14">SL50</strain>
    </source>
</reference>
<dbReference type="InterPro" id="IPR011334">
    <property type="entry name" value="UDP-acyl_GlcNac_deAcase_C"/>
</dbReference>
<dbReference type="PANTHER" id="PTHR33694">
    <property type="entry name" value="UDP-3-O-ACYL-N-ACETYLGLUCOSAMINE DEACETYLASE 1, MITOCHONDRIAL-RELATED"/>
    <property type="match status" value="1"/>
</dbReference>
<feature type="active site" description="Proton donor" evidence="12">
    <location>
        <position position="261"/>
    </location>
</feature>
<comment type="pathway">
    <text evidence="3 12">Glycolipid biosynthesis; lipid IV(A) biosynthesis; lipid IV(A) from (3R)-3-hydroxytetradecanoyl-[acyl-carrier-protein] and UDP-N-acetyl-alpha-D-glucosamine: step 2/6.</text>
</comment>
<dbReference type="SUPFAM" id="SSF54211">
    <property type="entry name" value="Ribosomal protein S5 domain 2-like"/>
    <property type="match status" value="2"/>
</dbReference>
<feature type="binding site" evidence="12">
    <location>
        <position position="238"/>
    </location>
    <ligand>
        <name>Zn(2+)</name>
        <dbReference type="ChEBI" id="CHEBI:29105"/>
    </ligand>
</feature>